<dbReference type="STRING" id="29655.A0A0K9NPB9"/>
<dbReference type="OrthoDB" id="73465at2759"/>
<keyword evidence="7 9" id="KW-0472">Membrane</keyword>
<comment type="function">
    <text evidence="9">Vacuolar Fe(2+) uptake transporter.</text>
</comment>
<comment type="similarity">
    <text evidence="2 9">Belongs to the CCC1 family.</text>
</comment>
<keyword evidence="6 9" id="KW-1133">Transmembrane helix</keyword>
<dbReference type="InterPro" id="IPR008217">
    <property type="entry name" value="Ccc1_fam"/>
</dbReference>
<dbReference type="GO" id="GO:0030026">
    <property type="term" value="P:intracellular manganese ion homeostasis"/>
    <property type="evidence" value="ECO:0000318"/>
    <property type="project" value="GO_Central"/>
</dbReference>
<comment type="subcellular location">
    <subcellularLocation>
        <location evidence="1 9">Vacuole membrane</location>
        <topology evidence="1 9">Multi-pass membrane protein</topology>
    </subcellularLocation>
</comment>
<name>A0A0K9NPB9_ZOSMR</name>
<organism evidence="10 11">
    <name type="scientific">Zostera marina</name>
    <name type="common">Eelgrass</name>
    <dbReference type="NCBI Taxonomy" id="29655"/>
    <lineage>
        <taxon>Eukaryota</taxon>
        <taxon>Viridiplantae</taxon>
        <taxon>Streptophyta</taxon>
        <taxon>Embryophyta</taxon>
        <taxon>Tracheophyta</taxon>
        <taxon>Spermatophyta</taxon>
        <taxon>Magnoliopsida</taxon>
        <taxon>Liliopsida</taxon>
        <taxon>Zosteraceae</taxon>
        <taxon>Zostera</taxon>
    </lineage>
</organism>
<keyword evidence="3" id="KW-0410">Iron transport</keyword>
<keyword evidence="5 9" id="KW-0812">Transmembrane</keyword>
<accession>A0A0K9NPB9</accession>
<dbReference type="GO" id="GO:0140315">
    <property type="term" value="F:iron ion sequestering activity"/>
    <property type="evidence" value="ECO:0007669"/>
    <property type="project" value="UniProtKB-UniRule"/>
</dbReference>
<keyword evidence="11" id="KW-1185">Reference proteome</keyword>
<dbReference type="OMA" id="MAMSITY"/>
<dbReference type="Proteomes" id="UP000036987">
    <property type="component" value="Unassembled WGS sequence"/>
</dbReference>
<dbReference type="Pfam" id="PF01988">
    <property type="entry name" value="VIT1"/>
    <property type="match status" value="2"/>
</dbReference>
<dbReference type="GO" id="GO:0005381">
    <property type="term" value="F:iron ion transmembrane transporter activity"/>
    <property type="evidence" value="ECO:0000318"/>
    <property type="project" value="GO_Central"/>
</dbReference>
<comment type="caution">
    <text evidence="10">The sequence shown here is derived from an EMBL/GenBank/DDBJ whole genome shotgun (WGS) entry which is preliminary data.</text>
</comment>
<evidence type="ECO:0000256" key="1">
    <source>
        <dbReference type="ARBA" id="ARBA00004128"/>
    </source>
</evidence>
<dbReference type="GO" id="GO:0005774">
    <property type="term" value="C:vacuolar membrane"/>
    <property type="evidence" value="ECO:0007669"/>
    <property type="project" value="UniProtKB-SubCell"/>
</dbReference>
<evidence type="ECO:0000256" key="5">
    <source>
        <dbReference type="ARBA" id="ARBA00022692"/>
    </source>
</evidence>
<gene>
    <name evidence="10" type="ORF">ZOSMA_81G00480</name>
</gene>
<keyword evidence="9" id="KW-0813">Transport</keyword>
<feature type="transmembrane region" description="Helical" evidence="9">
    <location>
        <begin position="120"/>
        <end position="142"/>
    </location>
</feature>
<evidence type="ECO:0000256" key="9">
    <source>
        <dbReference type="RuleBase" id="RU369115"/>
    </source>
</evidence>
<dbReference type="AlphaFoldDB" id="A0A0K9NPB9"/>
<reference evidence="11" key="1">
    <citation type="journal article" date="2016" name="Nature">
        <title>The genome of the seagrass Zostera marina reveals angiosperm adaptation to the sea.</title>
        <authorList>
            <person name="Olsen J.L."/>
            <person name="Rouze P."/>
            <person name="Verhelst B."/>
            <person name="Lin Y.-C."/>
            <person name="Bayer T."/>
            <person name="Collen J."/>
            <person name="Dattolo E."/>
            <person name="De Paoli E."/>
            <person name="Dittami S."/>
            <person name="Maumus F."/>
            <person name="Michel G."/>
            <person name="Kersting A."/>
            <person name="Lauritano C."/>
            <person name="Lohaus R."/>
            <person name="Toepel M."/>
            <person name="Tonon T."/>
            <person name="Vanneste K."/>
            <person name="Amirebrahimi M."/>
            <person name="Brakel J."/>
            <person name="Bostroem C."/>
            <person name="Chovatia M."/>
            <person name="Grimwood J."/>
            <person name="Jenkins J.W."/>
            <person name="Jueterbock A."/>
            <person name="Mraz A."/>
            <person name="Stam W.T."/>
            <person name="Tice H."/>
            <person name="Bornberg-Bauer E."/>
            <person name="Green P.J."/>
            <person name="Pearson G.A."/>
            <person name="Procaccini G."/>
            <person name="Duarte C.M."/>
            <person name="Schmutz J."/>
            <person name="Reusch T.B.H."/>
            <person name="Van de Peer Y."/>
        </authorList>
    </citation>
    <scope>NUCLEOTIDE SEQUENCE [LARGE SCALE GENOMIC DNA]</scope>
    <source>
        <strain evidence="11">cv. Finnish</strain>
    </source>
</reference>
<evidence type="ECO:0000256" key="3">
    <source>
        <dbReference type="ARBA" id="ARBA00022496"/>
    </source>
</evidence>
<evidence type="ECO:0000313" key="11">
    <source>
        <dbReference type="Proteomes" id="UP000036987"/>
    </source>
</evidence>
<comment type="catalytic activity">
    <reaction evidence="8">
        <text>Fe(2+)(in) = Fe(2+)(out)</text>
        <dbReference type="Rhea" id="RHEA:28486"/>
        <dbReference type="ChEBI" id="CHEBI:29033"/>
    </reaction>
    <physiologicalReaction direction="left-to-right" evidence="8">
        <dbReference type="Rhea" id="RHEA:28487"/>
    </physiologicalReaction>
</comment>
<evidence type="ECO:0000256" key="8">
    <source>
        <dbReference type="ARBA" id="ARBA00044464"/>
    </source>
</evidence>
<keyword evidence="9" id="KW-0406">Ion transport</keyword>
<feature type="transmembrane region" description="Helical" evidence="9">
    <location>
        <begin position="182"/>
        <end position="201"/>
    </location>
</feature>
<protein>
    <recommendedName>
        <fullName evidence="9">Vacuolar iron transporter</fullName>
    </recommendedName>
</protein>
<feature type="transmembrane region" description="Helical" evidence="9">
    <location>
        <begin position="149"/>
        <end position="170"/>
    </location>
</feature>
<evidence type="ECO:0000313" key="10">
    <source>
        <dbReference type="EMBL" id="KMZ57830.1"/>
    </source>
</evidence>
<dbReference type="EMBL" id="LFYR01002015">
    <property type="protein sequence ID" value="KMZ57830.1"/>
    <property type="molecule type" value="Genomic_DNA"/>
</dbReference>
<evidence type="ECO:0000256" key="7">
    <source>
        <dbReference type="ARBA" id="ARBA00023136"/>
    </source>
</evidence>
<proteinExistence type="inferred from homology"/>
<feature type="transmembrane region" description="Helical" evidence="9">
    <location>
        <begin position="30"/>
        <end position="55"/>
    </location>
</feature>
<keyword evidence="4 9" id="KW-0926">Vacuole</keyword>
<dbReference type="GO" id="GO:0016020">
    <property type="term" value="C:membrane"/>
    <property type="evidence" value="ECO:0000318"/>
    <property type="project" value="GO_Central"/>
</dbReference>
<feature type="transmembrane region" description="Helical" evidence="9">
    <location>
        <begin position="62"/>
        <end position="86"/>
    </location>
</feature>
<dbReference type="GO" id="GO:0005384">
    <property type="term" value="F:manganese ion transmembrane transporter activity"/>
    <property type="evidence" value="ECO:0000318"/>
    <property type="project" value="GO_Central"/>
</dbReference>
<keyword evidence="3" id="KW-0408">Iron</keyword>
<evidence type="ECO:0000256" key="6">
    <source>
        <dbReference type="ARBA" id="ARBA00022989"/>
    </source>
</evidence>
<evidence type="ECO:0000256" key="4">
    <source>
        <dbReference type="ARBA" id="ARBA00022554"/>
    </source>
</evidence>
<dbReference type="PANTHER" id="PTHR31851">
    <property type="entry name" value="FE(2+)/MN(2+) TRANSPORTER PCL1"/>
    <property type="match status" value="1"/>
</dbReference>
<evidence type="ECO:0000256" key="2">
    <source>
        <dbReference type="ARBA" id="ARBA00007049"/>
    </source>
</evidence>
<sequence>MSLEETKLPGDGVLEAKEKEEFDYSQRSQWLRAAVLGANDGLVSTASLMVGVGAVKKDDKAMLLSGIAGLFAGACSMAIGEFVSVYSQRDIELAQMKRESRLEGGSINIDRSQLPNPIQAAGASALAFGVGAMVPLLAAGFLSSYKVRLGVVSIAATMALFVFGWIGAVLGRTPVASSTMRVVVGGWMAMMVTFGLMKAVAGVGGF</sequence>